<comment type="caution">
    <text evidence="1">The sequence shown here is derived from an EMBL/GenBank/DDBJ whole genome shotgun (WGS) entry which is preliminary data.</text>
</comment>
<dbReference type="AlphaFoldDB" id="A0A8X7NN00"/>
<accession>A0A8X7NN00</accession>
<proteinExistence type="predicted"/>
<dbReference type="EMBL" id="JABWAB010000003">
    <property type="protein sequence ID" value="KAF6057722.1"/>
    <property type="molecule type" value="Genomic_DNA"/>
</dbReference>
<reference evidence="1" key="1">
    <citation type="submission" date="2020-03" db="EMBL/GenBank/DDBJ databases">
        <title>FDA dAtabase for Regulatory Grade micrObial Sequences (FDA-ARGOS): Supporting development and validation of Infectious Disease Dx tests.</title>
        <authorList>
            <person name="Campos J."/>
            <person name="Goldberg B."/>
            <person name="Tallon L."/>
            <person name="Sadzewicz L."/>
            <person name="Vavikolanu K."/>
            <person name="Mehta A."/>
            <person name="Aluvathingal J."/>
            <person name="Nadendla S."/>
            <person name="Nandy P."/>
            <person name="Geyer C."/>
            <person name="Yan Y."/>
            <person name="Sichtig H."/>
        </authorList>
    </citation>
    <scope>NUCLEOTIDE SEQUENCE [LARGE SCALE GENOMIC DNA]</scope>
    <source>
        <strain evidence="1">FDAARGOS_652</strain>
    </source>
</reference>
<name>A0A8X7NN00_CANPA</name>
<sequence length="126" mass="14098">MLSRTTTCQQPLKRSIVACQKHQFSQSYILTQPQYHSNNQQQHQAQEESSRYSYLRYFQSKKSVGGAGAGATYTNQAGVSNASSCGATSSSLNSSRIDAKQIDQDEESWRYVDLVHPHVAEFADLF</sequence>
<gene>
    <name evidence="1" type="ORF">FOB60_002277</name>
</gene>
<evidence type="ECO:0000313" key="1">
    <source>
        <dbReference type="EMBL" id="KAF6057722.1"/>
    </source>
</evidence>
<evidence type="ECO:0000313" key="2">
    <source>
        <dbReference type="Proteomes" id="UP000590412"/>
    </source>
</evidence>
<organism evidence="1 2">
    <name type="scientific">Candida parapsilosis</name>
    <name type="common">Yeast</name>
    <dbReference type="NCBI Taxonomy" id="5480"/>
    <lineage>
        <taxon>Eukaryota</taxon>
        <taxon>Fungi</taxon>
        <taxon>Dikarya</taxon>
        <taxon>Ascomycota</taxon>
        <taxon>Saccharomycotina</taxon>
        <taxon>Pichiomycetes</taxon>
        <taxon>Debaryomycetaceae</taxon>
        <taxon>Candida/Lodderomyces clade</taxon>
        <taxon>Candida</taxon>
    </lineage>
</organism>
<protein>
    <submittedName>
        <fullName evidence="1">Uncharacterized protein</fullName>
    </submittedName>
</protein>
<dbReference type="Proteomes" id="UP000590412">
    <property type="component" value="Unassembled WGS sequence"/>
</dbReference>